<dbReference type="GeneID" id="42006907"/>
<feature type="region of interest" description="Disordered" evidence="11">
    <location>
        <begin position="479"/>
        <end position="547"/>
    </location>
</feature>
<evidence type="ECO:0000256" key="2">
    <source>
        <dbReference type="ARBA" id="ARBA00007508"/>
    </source>
</evidence>
<evidence type="ECO:0000259" key="12">
    <source>
        <dbReference type="Pfam" id="PF14988"/>
    </source>
</evidence>
<dbReference type="Proteomes" id="UP000319731">
    <property type="component" value="Unassembled WGS sequence"/>
</dbReference>
<protein>
    <recommendedName>
        <fullName evidence="3">Basal body-orientation factor 1</fullName>
    </recommendedName>
    <alternativeName>
        <fullName evidence="9">Coiled-coil domain-containing protein 176</fullName>
    </alternativeName>
</protein>
<feature type="coiled-coil region" evidence="10">
    <location>
        <begin position="247"/>
        <end position="274"/>
    </location>
</feature>
<evidence type="ECO:0000256" key="9">
    <source>
        <dbReference type="ARBA" id="ARBA00031573"/>
    </source>
</evidence>
<keyword evidence="7" id="KW-0206">Cytoskeleton</keyword>
<dbReference type="RefSeq" id="XP_031022411.1">
    <property type="nucleotide sequence ID" value="XM_031171610.1"/>
</dbReference>
<keyword evidence="4" id="KW-0963">Cytoplasm</keyword>
<dbReference type="STRING" id="1806994.A0A507BJW2"/>
<comment type="similarity">
    <text evidence="2">Belongs to the BBOF1 family.</text>
</comment>
<proteinExistence type="inferred from homology"/>
<keyword evidence="8" id="KW-0966">Cell projection</keyword>
<organism evidence="13 14">
    <name type="scientific">Synchytrium microbalum</name>
    <dbReference type="NCBI Taxonomy" id="1806994"/>
    <lineage>
        <taxon>Eukaryota</taxon>
        <taxon>Fungi</taxon>
        <taxon>Fungi incertae sedis</taxon>
        <taxon>Chytridiomycota</taxon>
        <taxon>Chytridiomycota incertae sedis</taxon>
        <taxon>Chytridiomycetes</taxon>
        <taxon>Synchytriales</taxon>
        <taxon>Synchytriaceae</taxon>
        <taxon>Synchytrium</taxon>
    </lineage>
</organism>
<sequence>MPPKKAASKKAGGKDKKDGNKDKGQENIELNNSALVDGLHAPPSFREMELELQVQSLQNRIVAFQARFDDMVSENNELRRDGEVQERDTLDVLGALRAESEQKDVEIESLKHHIDAVRETCEVQIDSLKGECKKQVEEVLATMAEKDAQHNVILQEFATIKDFRRKRHELLAELDKSREDLVIIEARHADAMSRLERRFFEDKVRIQREANRKISDLAAQAHQEAVANLDETTRDVYRENVRLADALKRHVEDGEGLQKRNAELEARCKLLLDEREVNQMIVKEKILKSKSQGSEIKDLHTKVMSLESTLSTVILGFEREREALASRARIEIDTITATTDELRQDLKRRVKEAKHIKRLAQHVLDQRTSLEKFFMDALHYTRQQIRQSRAEAQREAKAQYQSQMRALVTSKEATSPALQSLKIIPPNSKKDLVQLILEEDPVTAPKPNQDGGVDLTDLSWSDKERVLRVLFAQMNGVSLTAPASDDNEQEDEREIEQVPEQKEAVAATDGAFARPKSESQAQAKRPSAASSRTPNLPQLRSLAETATSSFQSLGLDITGIPLGN</sequence>
<dbReference type="Pfam" id="PF14988">
    <property type="entry name" value="DUF4515"/>
    <property type="match status" value="1"/>
</dbReference>
<dbReference type="AlphaFoldDB" id="A0A507BJW2"/>
<feature type="compositionally biased region" description="Basic and acidic residues" evidence="11">
    <location>
        <begin position="12"/>
        <end position="26"/>
    </location>
</feature>
<evidence type="ECO:0000256" key="6">
    <source>
        <dbReference type="ARBA" id="ARBA00023069"/>
    </source>
</evidence>
<evidence type="ECO:0000313" key="14">
    <source>
        <dbReference type="Proteomes" id="UP000319731"/>
    </source>
</evidence>
<evidence type="ECO:0000256" key="11">
    <source>
        <dbReference type="SAM" id="MobiDB-lite"/>
    </source>
</evidence>
<feature type="domain" description="DUF4515" evidence="12">
    <location>
        <begin position="92"/>
        <end position="280"/>
    </location>
</feature>
<dbReference type="PANTHER" id="PTHR14845">
    <property type="entry name" value="COILED-COIL DOMAIN-CONTAINING 166"/>
    <property type="match status" value="1"/>
</dbReference>
<keyword evidence="5 10" id="KW-0175">Coiled coil</keyword>
<reference evidence="13 14" key="1">
    <citation type="journal article" date="2019" name="Sci. Rep.">
        <title>Comparative genomics of chytrid fungi reveal insights into the obligate biotrophic and pathogenic lifestyle of Synchytrium endobioticum.</title>
        <authorList>
            <person name="van de Vossenberg B.T.L.H."/>
            <person name="Warris S."/>
            <person name="Nguyen H.D.T."/>
            <person name="van Gent-Pelzer M.P.E."/>
            <person name="Joly D.L."/>
            <person name="van de Geest H.C."/>
            <person name="Bonants P.J.M."/>
            <person name="Smith D.S."/>
            <person name="Levesque C.A."/>
            <person name="van der Lee T.A.J."/>
        </authorList>
    </citation>
    <scope>NUCLEOTIDE SEQUENCE [LARGE SCALE GENOMIC DNA]</scope>
    <source>
        <strain evidence="13 14">JEL517</strain>
    </source>
</reference>
<comment type="subcellular location">
    <subcellularLocation>
        <location evidence="1">Cytoplasm</location>
        <location evidence="1">Cytoskeleton</location>
        <location evidence="1">Cilium basal body</location>
    </subcellularLocation>
</comment>
<feature type="compositionally biased region" description="Polar residues" evidence="11">
    <location>
        <begin position="518"/>
        <end position="547"/>
    </location>
</feature>
<evidence type="ECO:0000256" key="8">
    <source>
        <dbReference type="ARBA" id="ARBA00023273"/>
    </source>
</evidence>
<dbReference type="EMBL" id="QEAO01000055">
    <property type="protein sequence ID" value="TPX30840.1"/>
    <property type="molecule type" value="Genomic_DNA"/>
</dbReference>
<evidence type="ECO:0000256" key="5">
    <source>
        <dbReference type="ARBA" id="ARBA00023054"/>
    </source>
</evidence>
<evidence type="ECO:0000256" key="3">
    <source>
        <dbReference type="ARBA" id="ARBA00015392"/>
    </source>
</evidence>
<feature type="coiled-coil region" evidence="10">
    <location>
        <begin position="160"/>
        <end position="187"/>
    </location>
</feature>
<evidence type="ECO:0000313" key="13">
    <source>
        <dbReference type="EMBL" id="TPX30840.1"/>
    </source>
</evidence>
<feature type="compositionally biased region" description="Acidic residues" evidence="11">
    <location>
        <begin position="485"/>
        <end position="494"/>
    </location>
</feature>
<evidence type="ECO:0000256" key="4">
    <source>
        <dbReference type="ARBA" id="ARBA00022490"/>
    </source>
</evidence>
<keyword evidence="14" id="KW-1185">Reference proteome</keyword>
<comment type="caution">
    <text evidence="13">The sequence shown here is derived from an EMBL/GenBank/DDBJ whole genome shotgun (WGS) entry which is preliminary data.</text>
</comment>
<keyword evidence="6" id="KW-0969">Cilium</keyword>
<dbReference type="InterPro" id="IPR032777">
    <property type="entry name" value="DUF4515"/>
</dbReference>
<feature type="region of interest" description="Disordered" evidence="11">
    <location>
        <begin position="1"/>
        <end position="39"/>
    </location>
</feature>
<accession>A0A507BJW2</accession>
<evidence type="ECO:0000256" key="10">
    <source>
        <dbReference type="SAM" id="Coils"/>
    </source>
</evidence>
<gene>
    <name evidence="13" type="ORF">SmJEL517_g05684</name>
</gene>
<dbReference type="OrthoDB" id="441129at2759"/>
<evidence type="ECO:0000256" key="1">
    <source>
        <dbReference type="ARBA" id="ARBA00004120"/>
    </source>
</evidence>
<name>A0A507BJW2_9FUNG</name>
<dbReference type="PANTHER" id="PTHR14845:SF5">
    <property type="entry name" value="BASAL BODY-ORIENTATION FACTOR 1"/>
    <property type="match status" value="1"/>
</dbReference>
<evidence type="ECO:0000256" key="7">
    <source>
        <dbReference type="ARBA" id="ARBA00023212"/>
    </source>
</evidence>